<evidence type="ECO:0000313" key="3">
    <source>
        <dbReference type="EMBL" id="QEC73919.1"/>
    </source>
</evidence>
<dbReference type="RefSeq" id="WP_146787275.1">
    <property type="nucleotide sequence ID" value="NZ_CP042434.1"/>
</dbReference>
<proteinExistence type="predicted"/>
<dbReference type="CDD" id="cd03801">
    <property type="entry name" value="GT4_PimA-like"/>
    <property type="match status" value="1"/>
</dbReference>
<dbReference type="KEGG" id="agi:FSB73_21890"/>
<dbReference type="Gene3D" id="3.40.50.2000">
    <property type="entry name" value="Glycogen Phosphorylase B"/>
    <property type="match status" value="2"/>
</dbReference>
<dbReference type="OrthoDB" id="7560678at2"/>
<dbReference type="GO" id="GO:0016757">
    <property type="term" value="F:glycosyltransferase activity"/>
    <property type="evidence" value="ECO:0007669"/>
    <property type="project" value="InterPro"/>
</dbReference>
<organism evidence="3 4">
    <name type="scientific">Arachidicoccus ginsenosidivorans</name>
    <dbReference type="NCBI Taxonomy" id="496057"/>
    <lineage>
        <taxon>Bacteria</taxon>
        <taxon>Pseudomonadati</taxon>
        <taxon>Bacteroidota</taxon>
        <taxon>Chitinophagia</taxon>
        <taxon>Chitinophagales</taxon>
        <taxon>Chitinophagaceae</taxon>
        <taxon>Arachidicoccus</taxon>
    </lineage>
</organism>
<dbReference type="Pfam" id="PF13439">
    <property type="entry name" value="Glyco_transf_4"/>
    <property type="match status" value="1"/>
</dbReference>
<feature type="domain" description="Glycosyltransferase subfamily 4-like N-terminal" evidence="2">
    <location>
        <begin position="67"/>
        <end position="183"/>
    </location>
</feature>
<evidence type="ECO:0000313" key="4">
    <source>
        <dbReference type="Proteomes" id="UP000321291"/>
    </source>
</evidence>
<keyword evidence="4" id="KW-1185">Reference proteome</keyword>
<dbReference type="SUPFAM" id="SSF53756">
    <property type="entry name" value="UDP-Glycosyltransferase/glycogen phosphorylase"/>
    <property type="match status" value="1"/>
</dbReference>
<keyword evidence="3" id="KW-0808">Transferase</keyword>
<protein>
    <submittedName>
        <fullName evidence="3">Glycosyltransferase family 4 protein</fullName>
    </submittedName>
</protein>
<reference evidence="3 4" key="1">
    <citation type="journal article" date="2017" name="Int. J. Syst. Evol. Microbiol.">
        <title>Arachidicoccus ginsenosidivorans sp. nov., with ginsenoside-converting activity isolated from ginseng cultivating soil.</title>
        <authorList>
            <person name="Siddiqi M.Z."/>
            <person name="Aslam Z."/>
            <person name="Im W.T."/>
        </authorList>
    </citation>
    <scope>NUCLEOTIDE SEQUENCE [LARGE SCALE GENOMIC DNA]</scope>
    <source>
        <strain evidence="3 4">Gsoil 809</strain>
    </source>
</reference>
<evidence type="ECO:0000259" key="2">
    <source>
        <dbReference type="Pfam" id="PF13439"/>
    </source>
</evidence>
<dbReference type="EMBL" id="CP042434">
    <property type="protein sequence ID" value="QEC73919.1"/>
    <property type="molecule type" value="Genomic_DNA"/>
</dbReference>
<dbReference type="InterPro" id="IPR028098">
    <property type="entry name" value="Glyco_trans_4-like_N"/>
</dbReference>
<dbReference type="AlphaFoldDB" id="A0A5B8VR57"/>
<accession>A0A5B8VR57</accession>
<dbReference type="InterPro" id="IPR001296">
    <property type="entry name" value="Glyco_trans_1"/>
</dbReference>
<gene>
    <name evidence="3" type="ORF">FSB73_21890</name>
</gene>
<sequence length="383" mass="43900">MSDFKEGITVKLIVELITELIMGFEAILFVGPNYKAHKGGIGAVLDIYARNIDPFKFTPSFDGNYNGLRKVGLYLLCLFKVFYQLSRDGQIQIVHIHGASKGSFYRKYLLFLMIKYIFRKKIAYHMHGGGFSQFYARSSFLQKKLIEHFVNNTDVLICLSRSWERYFKSQFNTKSIIVLNNPIEQVNNITINKISTVEFLFLGKICDAKGVFDLLTVIKDNLDVYKQKARFRFGGNGETARLEKFIREHHLESFVSFEGWVSGAEKHQLLSRANVFLLPSYKEGLPMSILEAMNYGLPVISTTVGGIPEVIKPGTNGFLISPGDNKALKEAIDYFIEHPEDIFKMGRQGKLRSRDFDIHSIKSELMAAYESIYIENRNLKREF</sequence>
<name>A0A5B8VR57_9BACT</name>
<evidence type="ECO:0000259" key="1">
    <source>
        <dbReference type="Pfam" id="PF00534"/>
    </source>
</evidence>
<feature type="domain" description="Glycosyl transferase family 1" evidence="1">
    <location>
        <begin position="198"/>
        <end position="350"/>
    </location>
</feature>
<dbReference type="Pfam" id="PF00534">
    <property type="entry name" value="Glycos_transf_1"/>
    <property type="match status" value="1"/>
</dbReference>
<dbReference type="PANTHER" id="PTHR12526">
    <property type="entry name" value="GLYCOSYLTRANSFERASE"/>
    <property type="match status" value="1"/>
</dbReference>
<dbReference type="Proteomes" id="UP000321291">
    <property type="component" value="Chromosome"/>
</dbReference>